<reference evidence="4" key="1">
    <citation type="journal article" date="2019" name="Int. J. Syst. Evol. Microbiol.">
        <title>The Global Catalogue of Microorganisms (GCM) 10K type strain sequencing project: providing services to taxonomists for standard genome sequencing and annotation.</title>
        <authorList>
            <consortium name="The Broad Institute Genomics Platform"/>
            <consortium name="The Broad Institute Genome Sequencing Center for Infectious Disease"/>
            <person name="Wu L."/>
            <person name="Ma J."/>
        </authorList>
    </citation>
    <scope>NUCLEOTIDE SEQUENCE [LARGE SCALE GENOMIC DNA]</scope>
    <source>
        <strain evidence="4">KCTC 42501</strain>
    </source>
</reference>
<dbReference type="CDD" id="cd04182">
    <property type="entry name" value="GT_2_like_f"/>
    <property type="match status" value="1"/>
</dbReference>
<name>A0ABV7W7J0_9BURK</name>
<dbReference type="GO" id="GO:0016740">
    <property type="term" value="F:transferase activity"/>
    <property type="evidence" value="ECO:0007669"/>
    <property type="project" value="UniProtKB-KW"/>
</dbReference>
<keyword evidence="1" id="KW-0460">Magnesium</keyword>
<dbReference type="PANTHER" id="PTHR43777:SF1">
    <property type="entry name" value="MOLYBDENUM COFACTOR CYTIDYLYLTRANSFERASE"/>
    <property type="match status" value="1"/>
</dbReference>
<dbReference type="PANTHER" id="PTHR43777">
    <property type="entry name" value="MOLYBDENUM COFACTOR CYTIDYLYLTRANSFERASE"/>
    <property type="match status" value="1"/>
</dbReference>
<dbReference type="Gene3D" id="3.90.550.10">
    <property type="entry name" value="Spore Coat Polysaccharide Biosynthesis Protein SpsA, Chain A"/>
    <property type="match status" value="1"/>
</dbReference>
<dbReference type="EMBL" id="JBHRXX010000005">
    <property type="protein sequence ID" value="MFC3684283.1"/>
    <property type="molecule type" value="Genomic_DNA"/>
</dbReference>
<dbReference type="InterPro" id="IPR029044">
    <property type="entry name" value="Nucleotide-diphossugar_trans"/>
</dbReference>
<accession>A0ABV7W7J0</accession>
<dbReference type="InterPro" id="IPR025877">
    <property type="entry name" value="MobA-like_NTP_Trfase"/>
</dbReference>
<evidence type="ECO:0000313" key="4">
    <source>
        <dbReference type="Proteomes" id="UP001595729"/>
    </source>
</evidence>
<keyword evidence="3" id="KW-0808">Transferase</keyword>
<keyword evidence="4" id="KW-1185">Reference proteome</keyword>
<evidence type="ECO:0000256" key="1">
    <source>
        <dbReference type="ARBA" id="ARBA00022842"/>
    </source>
</evidence>
<feature type="domain" description="MobA-like NTP transferase" evidence="2">
    <location>
        <begin position="12"/>
        <end position="174"/>
    </location>
</feature>
<dbReference type="Pfam" id="PF12804">
    <property type="entry name" value="NTP_transf_3"/>
    <property type="match status" value="1"/>
</dbReference>
<dbReference type="SUPFAM" id="SSF53448">
    <property type="entry name" value="Nucleotide-diphospho-sugar transferases"/>
    <property type="match status" value="1"/>
</dbReference>
<gene>
    <name evidence="3" type="ORF">ACFOPI_11820</name>
</gene>
<comment type="caution">
    <text evidence="3">The sequence shown here is derived from an EMBL/GenBank/DDBJ whole genome shotgun (WGS) entry which is preliminary data.</text>
</comment>
<proteinExistence type="predicted"/>
<evidence type="ECO:0000313" key="3">
    <source>
        <dbReference type="EMBL" id="MFC3684283.1"/>
    </source>
</evidence>
<protein>
    <submittedName>
        <fullName evidence="3">NTP transferase domain-containing protein</fullName>
    </submittedName>
</protein>
<dbReference type="Proteomes" id="UP001595729">
    <property type="component" value="Unassembled WGS sequence"/>
</dbReference>
<sequence>MPHVPPPPRIGAVLLAAGSASRMGHRPKCLLEREGQPIVQRQAQALLGAGLAPVVVVLGHYREQVAAALDGLPVKRVVNPDPEAPQSHSLHQGLAALHAGLDAVLVSLADLPLVGPSEIAALVAAWQQRPAGTVFVRPWVHGQPGNPVLLDASVRHELLSGGPDLSGQQWAARHPERVHRWETDLRAYVTDVDRPEDLDALAAQGVALRWPDNPVA</sequence>
<evidence type="ECO:0000259" key="2">
    <source>
        <dbReference type="Pfam" id="PF12804"/>
    </source>
</evidence>
<dbReference type="RefSeq" id="WP_382174061.1">
    <property type="nucleotide sequence ID" value="NZ_JBHRXX010000005.1"/>
</dbReference>
<organism evidence="3 4">
    <name type="scientific">Hydrogenophaga luteola</name>
    <dbReference type="NCBI Taxonomy" id="1591122"/>
    <lineage>
        <taxon>Bacteria</taxon>
        <taxon>Pseudomonadati</taxon>
        <taxon>Pseudomonadota</taxon>
        <taxon>Betaproteobacteria</taxon>
        <taxon>Burkholderiales</taxon>
        <taxon>Comamonadaceae</taxon>
        <taxon>Hydrogenophaga</taxon>
    </lineage>
</organism>